<evidence type="ECO:0000313" key="3">
    <source>
        <dbReference type="EMBL" id="BCX49905.1"/>
    </source>
</evidence>
<reference evidence="3 4" key="1">
    <citation type="submission" date="2021-06" db="EMBL/GenBank/DDBJ databases">
        <title>Complete genome of Haloferula helveola possessing various polysaccharide degrading enzymes.</title>
        <authorList>
            <person name="Takami H."/>
            <person name="Huang C."/>
            <person name="Hamasaki K."/>
        </authorList>
    </citation>
    <scope>NUCLEOTIDE SEQUENCE [LARGE SCALE GENOMIC DNA]</scope>
    <source>
        <strain evidence="3 4">CN-1</strain>
    </source>
</reference>
<dbReference type="SMART" id="SM00228">
    <property type="entry name" value="PDZ"/>
    <property type="match status" value="1"/>
</dbReference>
<dbReference type="Proteomes" id="UP001374893">
    <property type="component" value="Chromosome"/>
</dbReference>
<dbReference type="InterPro" id="IPR036034">
    <property type="entry name" value="PDZ_sf"/>
</dbReference>
<dbReference type="EMBL" id="AP024702">
    <property type="protein sequence ID" value="BCX49905.1"/>
    <property type="molecule type" value="Genomic_DNA"/>
</dbReference>
<protein>
    <submittedName>
        <fullName evidence="3">Peptidase</fullName>
    </submittedName>
</protein>
<feature type="domain" description="PDZ" evidence="2">
    <location>
        <begin position="55"/>
        <end position="121"/>
    </location>
</feature>
<gene>
    <name evidence="3" type="ORF">HAHE_38130</name>
</gene>
<evidence type="ECO:0000313" key="4">
    <source>
        <dbReference type="Proteomes" id="UP001374893"/>
    </source>
</evidence>
<proteinExistence type="predicted"/>
<dbReference type="PROSITE" id="PS50106">
    <property type="entry name" value="PDZ"/>
    <property type="match status" value="1"/>
</dbReference>
<feature type="compositionally biased region" description="Pro residues" evidence="1">
    <location>
        <begin position="14"/>
        <end position="25"/>
    </location>
</feature>
<evidence type="ECO:0000259" key="2">
    <source>
        <dbReference type="PROSITE" id="PS50106"/>
    </source>
</evidence>
<evidence type="ECO:0000256" key="1">
    <source>
        <dbReference type="SAM" id="MobiDB-lite"/>
    </source>
</evidence>
<feature type="compositionally biased region" description="Acidic residues" evidence="1">
    <location>
        <begin position="334"/>
        <end position="345"/>
    </location>
</feature>
<feature type="compositionally biased region" description="Low complexity" evidence="1">
    <location>
        <begin position="26"/>
        <end position="45"/>
    </location>
</feature>
<dbReference type="Gene3D" id="2.30.42.10">
    <property type="match status" value="1"/>
</dbReference>
<accession>A0ABM7RPF5</accession>
<dbReference type="InterPro" id="IPR001478">
    <property type="entry name" value="PDZ"/>
</dbReference>
<organism evidence="3 4">
    <name type="scientific">Haloferula helveola</name>
    <dbReference type="NCBI Taxonomy" id="490095"/>
    <lineage>
        <taxon>Bacteria</taxon>
        <taxon>Pseudomonadati</taxon>
        <taxon>Verrucomicrobiota</taxon>
        <taxon>Verrucomicrobiia</taxon>
        <taxon>Verrucomicrobiales</taxon>
        <taxon>Verrucomicrobiaceae</taxon>
        <taxon>Haloferula</taxon>
    </lineage>
</organism>
<feature type="region of interest" description="Disordered" evidence="1">
    <location>
        <begin position="326"/>
        <end position="352"/>
    </location>
</feature>
<keyword evidence="4" id="KW-1185">Reference proteome</keyword>
<sequence>MAAFALPVIAIEPPVDPEPIPPQAPPADVEPAPAVPAAPVQPAAEVAPAPAGDNALPMPEVKAGRPFIGVVLDPVPELLANHLKLEDGQGLVIADIVAGGPAAKGGLQVDDLLVEVGGAAVGSPDDVRRAVGKHQVGDEVEVTVIHEGDRKKVSLTLAEAPAEMPAPAPEEGVAGADALDGFLENLPEQHADKIREALEKNLRQFEMLDLGQVDPGNAAGNQVQEELMKRLRQQMRGGGNGMQMKFDFNAESSVRLMDDKGSVEMKSVDGHKEVKAYDKEGKLLWEGPYDTEQDKAAVPDDIRERIERLNVDMNFEGRGLKLRVGPDRFRPLDQLEEDLPAPAEEDAPKGDE</sequence>
<name>A0ABM7RPF5_9BACT</name>
<feature type="region of interest" description="Disordered" evidence="1">
    <location>
        <begin position="14"/>
        <end position="45"/>
    </location>
</feature>
<dbReference type="Pfam" id="PF13180">
    <property type="entry name" value="PDZ_2"/>
    <property type="match status" value="1"/>
</dbReference>
<dbReference type="SUPFAM" id="SSF50156">
    <property type="entry name" value="PDZ domain-like"/>
    <property type="match status" value="1"/>
</dbReference>